<dbReference type="Proteomes" id="UP000605259">
    <property type="component" value="Unassembled WGS sequence"/>
</dbReference>
<proteinExistence type="predicted"/>
<reference evidence="1" key="2">
    <citation type="submission" date="2020-09" db="EMBL/GenBank/DDBJ databases">
        <authorList>
            <person name="Sun Q."/>
            <person name="Zhou Y."/>
        </authorList>
    </citation>
    <scope>NUCLEOTIDE SEQUENCE</scope>
    <source>
        <strain evidence="1">CGMCC 1.12698</strain>
    </source>
</reference>
<accession>A0A917AQE5</accession>
<evidence type="ECO:0000313" key="2">
    <source>
        <dbReference type="Proteomes" id="UP000605259"/>
    </source>
</evidence>
<name>A0A917AQE5_9BACI</name>
<comment type="caution">
    <text evidence="1">The sequence shown here is derived from an EMBL/GenBank/DDBJ whole genome shotgun (WGS) entry which is preliminary data.</text>
</comment>
<organism evidence="1 2">
    <name type="scientific">Priestia taiwanensis</name>
    <dbReference type="NCBI Taxonomy" id="1347902"/>
    <lineage>
        <taxon>Bacteria</taxon>
        <taxon>Bacillati</taxon>
        <taxon>Bacillota</taxon>
        <taxon>Bacilli</taxon>
        <taxon>Bacillales</taxon>
        <taxon>Bacillaceae</taxon>
        <taxon>Priestia</taxon>
    </lineage>
</organism>
<gene>
    <name evidence="1" type="ORF">GCM10007140_11150</name>
</gene>
<protein>
    <submittedName>
        <fullName evidence="1">Uncharacterized protein</fullName>
    </submittedName>
</protein>
<dbReference type="AlphaFoldDB" id="A0A917AQE5"/>
<dbReference type="EMBL" id="BMFK01000001">
    <property type="protein sequence ID" value="GGE62648.1"/>
    <property type="molecule type" value="Genomic_DNA"/>
</dbReference>
<evidence type="ECO:0000313" key="1">
    <source>
        <dbReference type="EMBL" id="GGE62648.1"/>
    </source>
</evidence>
<keyword evidence="2" id="KW-1185">Reference proteome</keyword>
<sequence length="62" mass="7577">MTVFRARQKIPYIYMQISYPLMRNRIINMNRMKEKGLVKPILFLYDNKRKMWNVGRGILPCK</sequence>
<reference evidence="1" key="1">
    <citation type="journal article" date="2014" name="Int. J. Syst. Evol. Microbiol.">
        <title>Complete genome sequence of Corynebacterium casei LMG S-19264T (=DSM 44701T), isolated from a smear-ripened cheese.</title>
        <authorList>
            <consortium name="US DOE Joint Genome Institute (JGI-PGF)"/>
            <person name="Walter F."/>
            <person name="Albersmeier A."/>
            <person name="Kalinowski J."/>
            <person name="Ruckert C."/>
        </authorList>
    </citation>
    <scope>NUCLEOTIDE SEQUENCE</scope>
    <source>
        <strain evidence="1">CGMCC 1.12698</strain>
    </source>
</reference>